<protein>
    <submittedName>
        <fullName evidence="1">Uncharacterized protein</fullName>
    </submittedName>
</protein>
<name>A0ACB9Z624_9PEZI</name>
<gene>
    <name evidence="1" type="ORF">F4820DRAFT_416121</name>
</gene>
<accession>A0ACB9Z624</accession>
<comment type="caution">
    <text evidence="1">The sequence shown here is derived from an EMBL/GenBank/DDBJ whole genome shotgun (WGS) entry which is preliminary data.</text>
</comment>
<sequence length="654" mass="74292">MVLRKHELEAKLKDDLELVKSGVLRDENPLDLSEEFNELLQVCRRGDLKRTQELISAGVNINGKDRFDYTPLIIASLCGHYELVELLLESGALAERDTFQGERCIYNALNDKIRNLLLKYDYSKSTDPLQPWAAHISVLLSRDTPKTSDITLIAASKSFELHKFLLSARTPYFQKKLAEAPETETWKLPQSIPIESFQIVLRYLYLGDIPRDLVDTRSSSTEEEVLTGIDKISKQLEIDKLWEAILSGNDRRLARQRHQDEVNRAQRQIDSFFQEKVLGHKMVVDSRKVNEVKWPHDNSIFADCLLRADEEGDEEDDLDAQEESNGIPIGPAAEPRKQNGARKARKSVLYPAHKAMLIRSPYFEIMFSSQFREAQVFEHLHIIKVDCLPEVLEIILAFLYTEKAECPLDLGLDILYASDMLFLDKLKSKAAVAISTLGSGNNNVLIDRTHTHGDEDAVEVEVEPINVYDVIHAAWDLRVQRLEEFAARYLAYRLEDYIDDEEFMELIQESASRLKTREETDTIELLDDIRYYLSERFRLRFEDAGLDEMMDENGEISAEAAELLNSQPSAVNAEDKVNNPSRMANGTKDLALGTEDTKPIAAKAGVPEALASTGGVVRTLDGELVEDEFASDAINYQILLQKIDIMLEKLKLDA</sequence>
<dbReference type="EMBL" id="MU393456">
    <property type="protein sequence ID" value="KAI4866610.1"/>
    <property type="molecule type" value="Genomic_DNA"/>
</dbReference>
<evidence type="ECO:0000313" key="1">
    <source>
        <dbReference type="EMBL" id="KAI4866610.1"/>
    </source>
</evidence>
<dbReference type="Proteomes" id="UP001497700">
    <property type="component" value="Unassembled WGS sequence"/>
</dbReference>
<keyword evidence="2" id="KW-1185">Reference proteome</keyword>
<reference evidence="1 2" key="1">
    <citation type="journal article" date="2022" name="New Phytol.">
        <title>Ecological generalism drives hyperdiversity of secondary metabolite gene clusters in xylarialean endophytes.</title>
        <authorList>
            <person name="Franco M.E.E."/>
            <person name="Wisecaver J.H."/>
            <person name="Arnold A.E."/>
            <person name="Ju Y.M."/>
            <person name="Slot J.C."/>
            <person name="Ahrendt S."/>
            <person name="Moore L.P."/>
            <person name="Eastman K.E."/>
            <person name="Scott K."/>
            <person name="Konkel Z."/>
            <person name="Mondo S.J."/>
            <person name="Kuo A."/>
            <person name="Hayes R.D."/>
            <person name="Haridas S."/>
            <person name="Andreopoulos B."/>
            <person name="Riley R."/>
            <person name="LaButti K."/>
            <person name="Pangilinan J."/>
            <person name="Lipzen A."/>
            <person name="Amirebrahimi M."/>
            <person name="Yan J."/>
            <person name="Adam C."/>
            <person name="Keymanesh K."/>
            <person name="Ng V."/>
            <person name="Louie K."/>
            <person name="Northen T."/>
            <person name="Drula E."/>
            <person name="Henrissat B."/>
            <person name="Hsieh H.M."/>
            <person name="Youens-Clark K."/>
            <person name="Lutzoni F."/>
            <person name="Miadlikowska J."/>
            <person name="Eastwood D.C."/>
            <person name="Hamelin R.C."/>
            <person name="Grigoriev I.V."/>
            <person name="U'Ren J.M."/>
        </authorList>
    </citation>
    <scope>NUCLEOTIDE SEQUENCE [LARGE SCALE GENOMIC DNA]</scope>
    <source>
        <strain evidence="1 2">CBS 119005</strain>
    </source>
</reference>
<proteinExistence type="predicted"/>
<organism evidence="1 2">
    <name type="scientific">Hypoxylon rubiginosum</name>
    <dbReference type="NCBI Taxonomy" id="110542"/>
    <lineage>
        <taxon>Eukaryota</taxon>
        <taxon>Fungi</taxon>
        <taxon>Dikarya</taxon>
        <taxon>Ascomycota</taxon>
        <taxon>Pezizomycotina</taxon>
        <taxon>Sordariomycetes</taxon>
        <taxon>Xylariomycetidae</taxon>
        <taxon>Xylariales</taxon>
        <taxon>Hypoxylaceae</taxon>
        <taxon>Hypoxylon</taxon>
    </lineage>
</organism>
<evidence type="ECO:0000313" key="2">
    <source>
        <dbReference type="Proteomes" id="UP001497700"/>
    </source>
</evidence>